<feature type="compositionally biased region" description="Low complexity" evidence="1">
    <location>
        <begin position="1199"/>
        <end position="1227"/>
    </location>
</feature>
<dbReference type="CDD" id="cd00201">
    <property type="entry name" value="WW"/>
    <property type="match status" value="1"/>
</dbReference>
<feature type="region of interest" description="Disordered" evidence="1">
    <location>
        <begin position="1"/>
        <end position="150"/>
    </location>
</feature>
<feature type="compositionally biased region" description="Polar residues" evidence="1">
    <location>
        <begin position="168"/>
        <end position="182"/>
    </location>
</feature>
<feature type="compositionally biased region" description="Low complexity" evidence="1">
    <location>
        <begin position="110"/>
        <end position="142"/>
    </location>
</feature>
<feature type="compositionally biased region" description="Gly residues" evidence="1">
    <location>
        <begin position="1292"/>
        <end position="1308"/>
    </location>
</feature>
<feature type="region of interest" description="Disordered" evidence="1">
    <location>
        <begin position="415"/>
        <end position="436"/>
    </location>
</feature>
<feature type="compositionally biased region" description="Pro residues" evidence="1">
    <location>
        <begin position="86"/>
        <end position="95"/>
    </location>
</feature>
<feature type="region of interest" description="Disordered" evidence="1">
    <location>
        <begin position="1198"/>
        <end position="1234"/>
    </location>
</feature>
<dbReference type="PANTHER" id="PTHR45876:SF8">
    <property type="entry name" value="FI04035P"/>
    <property type="match status" value="1"/>
</dbReference>
<evidence type="ECO:0000256" key="1">
    <source>
        <dbReference type="SAM" id="MobiDB-lite"/>
    </source>
</evidence>
<feature type="compositionally biased region" description="Gly residues" evidence="1">
    <location>
        <begin position="941"/>
        <end position="959"/>
    </location>
</feature>
<evidence type="ECO:0000313" key="4">
    <source>
        <dbReference type="Proteomes" id="UP000077684"/>
    </source>
</evidence>
<keyword evidence="4" id="KW-1185">Reference proteome</keyword>
<reference evidence="3" key="2">
    <citation type="journal article" date="2019" name="IMA Fungus">
        <title>Genome sequencing and comparison of five Tilletia species to identify candidate genes for the detection of regulated species infecting wheat.</title>
        <authorList>
            <person name="Nguyen H.D.T."/>
            <person name="Sultana T."/>
            <person name="Kesanakurti P."/>
            <person name="Hambleton S."/>
        </authorList>
    </citation>
    <scope>NUCLEOTIDE SEQUENCE</scope>
    <source>
        <strain evidence="3">DAOMC 236426</strain>
    </source>
</reference>
<feature type="compositionally biased region" description="Low complexity" evidence="1">
    <location>
        <begin position="827"/>
        <end position="840"/>
    </location>
</feature>
<feature type="region of interest" description="Disordered" evidence="1">
    <location>
        <begin position="168"/>
        <end position="203"/>
    </location>
</feature>
<dbReference type="PROSITE" id="PS50020">
    <property type="entry name" value="WW_DOMAIN_2"/>
    <property type="match status" value="1"/>
</dbReference>
<organism evidence="3 4">
    <name type="scientific">Tilletia controversa</name>
    <name type="common">dwarf bunt fungus</name>
    <dbReference type="NCBI Taxonomy" id="13291"/>
    <lineage>
        <taxon>Eukaryota</taxon>
        <taxon>Fungi</taxon>
        <taxon>Dikarya</taxon>
        <taxon>Basidiomycota</taxon>
        <taxon>Ustilaginomycotina</taxon>
        <taxon>Exobasidiomycetes</taxon>
        <taxon>Tilletiales</taxon>
        <taxon>Tilletiaceae</taxon>
        <taxon>Tilletia</taxon>
    </lineage>
</organism>
<feature type="compositionally biased region" description="Gly residues" evidence="1">
    <location>
        <begin position="786"/>
        <end position="799"/>
    </location>
</feature>
<feature type="region of interest" description="Disordered" evidence="1">
    <location>
        <begin position="1074"/>
        <end position="1184"/>
    </location>
</feature>
<feature type="region of interest" description="Disordered" evidence="1">
    <location>
        <begin position="687"/>
        <end position="755"/>
    </location>
</feature>
<feature type="compositionally biased region" description="Low complexity" evidence="1">
    <location>
        <begin position="454"/>
        <end position="469"/>
    </location>
</feature>
<feature type="compositionally biased region" description="Low complexity" evidence="1">
    <location>
        <begin position="1393"/>
        <end position="1407"/>
    </location>
</feature>
<feature type="domain" description="WW" evidence="2">
    <location>
        <begin position="371"/>
        <end position="399"/>
    </location>
</feature>
<accession>A0A8X7MP37</accession>
<dbReference type="PANTHER" id="PTHR45876">
    <property type="entry name" value="FI04035P"/>
    <property type="match status" value="1"/>
</dbReference>
<evidence type="ECO:0000259" key="2">
    <source>
        <dbReference type="PROSITE" id="PS50020"/>
    </source>
</evidence>
<dbReference type="GO" id="GO:0005737">
    <property type="term" value="C:cytoplasm"/>
    <property type="evidence" value="ECO:0007669"/>
    <property type="project" value="TreeGrafter"/>
</dbReference>
<feature type="region of interest" description="Disordered" evidence="1">
    <location>
        <begin position="580"/>
        <end position="666"/>
    </location>
</feature>
<protein>
    <recommendedName>
        <fullName evidence="2">WW domain-containing protein</fullName>
    </recommendedName>
</protein>
<feature type="compositionally biased region" description="Low complexity" evidence="1">
    <location>
        <begin position="50"/>
        <end position="79"/>
    </location>
</feature>
<feature type="compositionally biased region" description="Low complexity" evidence="1">
    <location>
        <begin position="1136"/>
        <end position="1146"/>
    </location>
</feature>
<dbReference type="PROSITE" id="PS01159">
    <property type="entry name" value="WW_DOMAIN_1"/>
    <property type="match status" value="1"/>
</dbReference>
<feature type="region of interest" description="Disordered" evidence="1">
    <location>
        <begin position="771"/>
        <end position="847"/>
    </location>
</feature>
<feature type="compositionally biased region" description="Low complexity" evidence="1">
    <location>
        <begin position="926"/>
        <end position="940"/>
    </location>
</feature>
<feature type="region of interest" description="Disordered" evidence="1">
    <location>
        <begin position="1253"/>
        <end position="1309"/>
    </location>
</feature>
<feature type="compositionally biased region" description="Low complexity" evidence="1">
    <location>
        <begin position="591"/>
        <end position="605"/>
    </location>
</feature>
<feature type="compositionally biased region" description="Pro residues" evidence="1">
    <location>
        <begin position="238"/>
        <end position="248"/>
    </location>
</feature>
<feature type="compositionally biased region" description="Gly residues" evidence="1">
    <location>
        <begin position="737"/>
        <end position="749"/>
    </location>
</feature>
<feature type="compositionally biased region" description="Low complexity" evidence="1">
    <location>
        <begin position="985"/>
        <end position="1003"/>
    </location>
</feature>
<feature type="region of interest" description="Disordered" evidence="1">
    <location>
        <begin position="873"/>
        <end position="897"/>
    </location>
</feature>
<dbReference type="SMART" id="SM00456">
    <property type="entry name" value="WW"/>
    <property type="match status" value="2"/>
</dbReference>
<dbReference type="Gene3D" id="2.20.70.10">
    <property type="match status" value="1"/>
</dbReference>
<feature type="compositionally biased region" description="Pro residues" evidence="1">
    <location>
        <begin position="18"/>
        <end position="35"/>
    </location>
</feature>
<dbReference type="EMBL" id="LWDE02000914">
    <property type="protein sequence ID" value="KAE8243341.1"/>
    <property type="molecule type" value="Genomic_DNA"/>
</dbReference>
<feature type="region of interest" description="Disordered" evidence="1">
    <location>
        <begin position="229"/>
        <end position="260"/>
    </location>
</feature>
<feature type="compositionally biased region" description="Gly residues" evidence="1">
    <location>
        <begin position="1118"/>
        <end position="1135"/>
    </location>
</feature>
<comment type="caution">
    <text evidence="3">The sequence shown here is derived from an EMBL/GenBank/DDBJ whole genome shotgun (WGS) entry which is preliminary data.</text>
</comment>
<name>A0A8X7MP37_9BASI</name>
<feature type="compositionally biased region" description="Basic and acidic residues" evidence="1">
    <location>
        <begin position="696"/>
        <end position="716"/>
    </location>
</feature>
<dbReference type="InterPro" id="IPR001202">
    <property type="entry name" value="WW_dom"/>
</dbReference>
<feature type="compositionally biased region" description="Low complexity" evidence="1">
    <location>
        <begin position="183"/>
        <end position="194"/>
    </location>
</feature>
<feature type="compositionally biased region" description="Low complexity" evidence="1">
    <location>
        <begin position="1079"/>
        <end position="1117"/>
    </location>
</feature>
<dbReference type="Proteomes" id="UP000077684">
    <property type="component" value="Unassembled WGS sequence"/>
</dbReference>
<evidence type="ECO:0000313" key="3">
    <source>
        <dbReference type="EMBL" id="KAE8243341.1"/>
    </source>
</evidence>
<proteinExistence type="predicted"/>
<feature type="compositionally biased region" description="Gly residues" evidence="1">
    <location>
        <begin position="580"/>
        <end position="590"/>
    </location>
</feature>
<feature type="region of interest" description="Disordered" evidence="1">
    <location>
        <begin position="454"/>
        <end position="521"/>
    </location>
</feature>
<feature type="compositionally biased region" description="Low complexity" evidence="1">
    <location>
        <begin position="632"/>
        <end position="656"/>
    </location>
</feature>
<sequence length="1532" mass="154879">MNSRASKTDSPPIVYINPRPPAVIPPASPPPPPPHSASSHQHQHQHQHHQMAPSYSRSSSSLGHNPSSSTSITTLLGLLNQNGRESPPPATPLSPRPCVSRKASAARILNSHSHSDINISNNTAPSASASGSASASASATGPGHRRSLSSAVSMTSFPVVNDTDVMTTFGASHPSNTQRLPHNNNDNSNSSRRSPALTHSRGNRTLDDASAAMLTAAFQTQGFPVPRTVTATTTQSPVPAPVPAPPSTPASTSPARKARRAATIGIASPAPFNSPSSARAESVHQHVISTTTTSPQSYTSAIMASPTKKVVTIANQYASTQELKEWGSNFWVVITDPGTGENFFANPHTGECKWEVPPGTFVLPPNPDGQWVEFFDEQHDLPYFFHSGRKASQWERPPGFVIPLTTIQEVNMGRPFGAPAGARRTPRVSIGSDPGGAAQSALLLEDVDLSAATAADTSSSSNSNPNANGNGNGNGSAQGSAHARTAISPSSVVTFADEPSKKSERRKSIQPPPPAQSPSIDQVLAYRRSLSLGKNELLARALASNLIGMGAPYGTSANAAGGEAVTSILNLGEESEVLRAGGGGGVGNGSAGVSRSRNGNGNWSGHQRRRSEPIDNPPVPGTPTSVIGDLVSSPQSSPPRARASTSTAPATPNHPTQTPSSSAMAGVVRRLVLGPKLLSDEMEHIRDIPTPLSQINEDHNNNRGRGDRDRDRDRDSMNSFFNPRSHVRNSQASGTSSTGGGAGGGGGGDDTASISSAGTDFMMNLASGRLFGSTSSHQHQHSKTGSGSGAGAGAGGASGSGFTVSGPGGGASGNGYGRGGGGGNGESGSIRDSITSRSSSALGGGFAPIAEENHHQQQQQQYQQTSGITVKVTRPSTSTDGASLASKSGRWTPEFGGAVSSWRRDVGWGGESSSASVSSVGVGAGAGIPASSSSSNSHSNGNGGGGSTAGGANGGGGGPPQLRERESLRNMRSPPTSGRTAAVVSAQHQQSGSGSSSQRPSSLHSHHSSQHSADSSAGNGMGFLELPQEPANHHTWDSAHTVVGRAGAGNAAGANAGAGNVSGTAAARANTWSTSTWRTNGGATSNSGAASAGKASSRRGGSGSPPRASMMWQASGNGSAGSGKSGFGRFGGGGSTTLSSSLYHSSNGGGMDETKETSYDYDSSSRSTHGVGNASPSPTPIKSPKLFSALRSKLRIATSSNASSSSHNHMHGSATGNGSSSTTTHSSSTRDRSFDSQGVMHIADRSAAAAAAKAAAGLEEEKSLPETPEEAYNRRRMHQAPPSPLSATFVGSGAGGRGGGSSRAGSGGLYTIPSRSGSLSVVGLGGGYPSPLAPSIGAVSTLGSAASPPLPQSQAQPQPQGAGGGGVVVPTSGTMAGLVRSSSTPSLGFSPNSLTTPSLDSDSSGQHDAAAVLGGSYGLGVGLPTTANGNGNGAAENNNNNNSKVPFRPSGVTDVVLNSRHTSLLASPFEADPPRNVAAADGRFRDPEVSAFDALLKGYSGSETQVLKRVKAAVVGGAESPTTTTTTGRKWF</sequence>
<reference evidence="3" key="1">
    <citation type="submission" date="2016-04" db="EMBL/GenBank/DDBJ databases">
        <authorList>
            <person name="Nguyen H.D."/>
            <person name="Samba Siva P."/>
            <person name="Cullis J."/>
            <person name="Levesque C.A."/>
            <person name="Hambleton S."/>
        </authorList>
    </citation>
    <scope>NUCLEOTIDE SEQUENCE</scope>
    <source>
        <strain evidence="3">DAOMC 236426</strain>
    </source>
</reference>
<dbReference type="GO" id="GO:0005096">
    <property type="term" value="F:GTPase activator activity"/>
    <property type="evidence" value="ECO:0007669"/>
    <property type="project" value="TreeGrafter"/>
</dbReference>
<feature type="compositionally biased region" description="Polar residues" evidence="1">
    <location>
        <begin position="1380"/>
        <end position="1392"/>
    </location>
</feature>
<feature type="region of interest" description="Disordered" evidence="1">
    <location>
        <begin position="1342"/>
        <end position="1407"/>
    </location>
</feature>
<feature type="compositionally biased region" description="Low complexity" evidence="1">
    <location>
        <begin position="1342"/>
        <end position="1360"/>
    </location>
</feature>
<feature type="compositionally biased region" description="Gly residues" evidence="1">
    <location>
        <begin position="806"/>
        <end position="826"/>
    </location>
</feature>
<feature type="region of interest" description="Disordered" evidence="1">
    <location>
        <begin position="926"/>
        <end position="1028"/>
    </location>
</feature>
<gene>
    <name evidence="3" type="ORF">A4X06_0g6386</name>
</gene>